<keyword evidence="3 5" id="KW-0808">Transferase</keyword>
<dbReference type="InterPro" id="IPR016143">
    <property type="entry name" value="Citrate_synth-like_sm_a-sub"/>
</dbReference>
<dbReference type="Gene3D" id="1.10.580.10">
    <property type="entry name" value="Citrate Synthase, domain 1"/>
    <property type="match status" value="1"/>
</dbReference>
<dbReference type="PANTHER" id="PTHR11739">
    <property type="entry name" value="CITRATE SYNTHASE"/>
    <property type="match status" value="1"/>
</dbReference>
<dbReference type="SUPFAM" id="SSF48256">
    <property type="entry name" value="Citrate synthase"/>
    <property type="match status" value="1"/>
</dbReference>
<accession>A0A532UU84</accession>
<comment type="similarity">
    <text evidence="2 5">Belongs to the citrate synthase family.</text>
</comment>
<dbReference type="GO" id="GO:0005829">
    <property type="term" value="C:cytosol"/>
    <property type="evidence" value="ECO:0007669"/>
    <property type="project" value="TreeGrafter"/>
</dbReference>
<dbReference type="Pfam" id="PF00285">
    <property type="entry name" value="Citrate_synt"/>
    <property type="match status" value="1"/>
</dbReference>
<dbReference type="PANTHER" id="PTHR11739:SF4">
    <property type="entry name" value="CITRATE SYNTHASE, PEROXISOMAL"/>
    <property type="match status" value="1"/>
</dbReference>
<sequence length="401" mass="45223">MASKFDSLSRDFNWRSRKVEWPVTTATAQGLSGVIACETKVAWVNPNTGDLYYRGIPIEKLADNATFEEVAYLLVEGKNWKSRPSEFQRFCDGLHRVRQMPAEVLQIIASQPGDAHPTRLLRAAVSALGCYEMQPGNNQEKKHPWEDVWIISQVAALVGHIARYRNGLRPQITDYRQSLAKDMLYMILNTKPSREQVRLLDLLWVLYADHGLDAPTFTGMVIASTEADPYYNIVAGLSALRGPLLGGAAERVIHMLNGLRDANVAKAWTIGMVERGYVIPGFGHRMYHQPNPRVDILRKLLPEFATSSEQKLLVEVASSVEETASSVLNPKGIYANLHFHAALLFHFLGVEPEMVPCFYAIGRMAGLVARVREYLRDNRLIYPIEEYTGKTELTYTSMEKR</sequence>
<evidence type="ECO:0000256" key="2">
    <source>
        <dbReference type="ARBA" id="ARBA00010566"/>
    </source>
</evidence>
<comment type="catalytic activity">
    <reaction evidence="4">
        <text>oxaloacetate + acetyl-CoA + H2O = citrate + CoA + H(+)</text>
        <dbReference type="Rhea" id="RHEA:16845"/>
        <dbReference type="ChEBI" id="CHEBI:15377"/>
        <dbReference type="ChEBI" id="CHEBI:15378"/>
        <dbReference type="ChEBI" id="CHEBI:16452"/>
        <dbReference type="ChEBI" id="CHEBI:16947"/>
        <dbReference type="ChEBI" id="CHEBI:57287"/>
        <dbReference type="ChEBI" id="CHEBI:57288"/>
        <dbReference type="EC" id="2.3.3.16"/>
    </reaction>
</comment>
<dbReference type="InterPro" id="IPR024176">
    <property type="entry name" value="Citrate_synthase_bac-typ"/>
</dbReference>
<dbReference type="EMBL" id="NJBN01000009">
    <property type="protein sequence ID" value="TKJ38504.1"/>
    <property type="molecule type" value="Genomic_DNA"/>
</dbReference>
<gene>
    <name evidence="6" type="ORF">CEE37_12105</name>
</gene>
<dbReference type="PIRSF" id="PIRSF001369">
    <property type="entry name" value="Citrate_synth"/>
    <property type="match status" value="1"/>
</dbReference>
<dbReference type="Proteomes" id="UP000319619">
    <property type="component" value="Unassembled WGS sequence"/>
</dbReference>
<evidence type="ECO:0000313" key="6">
    <source>
        <dbReference type="EMBL" id="TKJ38504.1"/>
    </source>
</evidence>
<organism evidence="6 7">
    <name type="scientific">candidate division LCP-89 bacterium B3_LCP</name>
    <dbReference type="NCBI Taxonomy" id="2012998"/>
    <lineage>
        <taxon>Bacteria</taxon>
        <taxon>Pseudomonadati</taxon>
        <taxon>Bacteria division LCP-89</taxon>
    </lineage>
</organism>
<evidence type="ECO:0000256" key="4">
    <source>
        <dbReference type="ARBA" id="ARBA00049288"/>
    </source>
</evidence>
<dbReference type="InterPro" id="IPR016142">
    <property type="entry name" value="Citrate_synth-like_lrg_a-sub"/>
</dbReference>
<evidence type="ECO:0000256" key="5">
    <source>
        <dbReference type="PIRNR" id="PIRNR001369"/>
    </source>
</evidence>
<proteinExistence type="inferred from homology"/>
<reference evidence="6 7" key="1">
    <citation type="submission" date="2017-06" db="EMBL/GenBank/DDBJ databases">
        <title>Novel microbial phyla capable of carbon fixation and sulfur reduction in deep-sea sediments.</title>
        <authorList>
            <person name="Huang J."/>
            <person name="Baker B."/>
            <person name="Wang Y."/>
        </authorList>
    </citation>
    <scope>NUCLEOTIDE SEQUENCE [LARGE SCALE GENOMIC DNA]</scope>
    <source>
        <strain evidence="6">B3_LCP</strain>
    </source>
</reference>
<comment type="pathway">
    <text evidence="1">Carbohydrate metabolism; tricarboxylic acid cycle; isocitrate from oxaloacetate: step 1/2.</text>
</comment>
<evidence type="ECO:0000256" key="1">
    <source>
        <dbReference type="ARBA" id="ARBA00004751"/>
    </source>
</evidence>
<dbReference type="UniPathway" id="UPA00223"/>
<comment type="caution">
    <text evidence="6">The sequence shown here is derived from an EMBL/GenBank/DDBJ whole genome shotgun (WGS) entry which is preliminary data.</text>
</comment>
<dbReference type="GO" id="GO:0005975">
    <property type="term" value="P:carbohydrate metabolic process"/>
    <property type="evidence" value="ECO:0007669"/>
    <property type="project" value="TreeGrafter"/>
</dbReference>
<dbReference type="InterPro" id="IPR002020">
    <property type="entry name" value="Citrate_synthase"/>
</dbReference>
<name>A0A532UU84_UNCL8</name>
<evidence type="ECO:0000313" key="7">
    <source>
        <dbReference type="Proteomes" id="UP000319619"/>
    </source>
</evidence>
<protein>
    <recommendedName>
        <fullName evidence="5">Citrate synthase</fullName>
    </recommendedName>
</protein>
<dbReference type="InterPro" id="IPR036969">
    <property type="entry name" value="Citrate_synthase_sf"/>
</dbReference>
<dbReference type="AlphaFoldDB" id="A0A532UU84"/>
<evidence type="ECO:0000256" key="3">
    <source>
        <dbReference type="ARBA" id="ARBA00022679"/>
    </source>
</evidence>
<dbReference type="PRINTS" id="PR00143">
    <property type="entry name" value="CITRTSNTHASE"/>
</dbReference>
<dbReference type="Gene3D" id="1.10.230.10">
    <property type="entry name" value="Cytochrome P450-Terp, domain 2"/>
    <property type="match status" value="1"/>
</dbReference>
<dbReference type="GO" id="GO:0006099">
    <property type="term" value="P:tricarboxylic acid cycle"/>
    <property type="evidence" value="ECO:0007669"/>
    <property type="project" value="UniProtKB-UniPathway"/>
</dbReference>
<dbReference type="GO" id="GO:0036440">
    <property type="term" value="F:citrate synthase activity"/>
    <property type="evidence" value="ECO:0007669"/>
    <property type="project" value="UniProtKB-EC"/>
</dbReference>